<keyword evidence="3" id="KW-0805">Transcription regulation</keyword>
<comment type="subunit">
    <text evidence="7">Homotrimer. Homotrimerization increases the affinity of HSF1 to DNA. Interacts with transcriptional coregulator SSA1 on chromatin.</text>
</comment>
<comment type="similarity">
    <text evidence="2 8">Belongs to the HSF family.</text>
</comment>
<evidence type="ECO:0000256" key="6">
    <source>
        <dbReference type="ARBA" id="ARBA00023242"/>
    </source>
</evidence>
<feature type="compositionally biased region" description="Basic and acidic residues" evidence="9">
    <location>
        <begin position="658"/>
        <end position="667"/>
    </location>
</feature>
<evidence type="ECO:0000256" key="2">
    <source>
        <dbReference type="ARBA" id="ARBA00006403"/>
    </source>
</evidence>
<name>A0A5C3KQW5_COPMA</name>
<reference evidence="11 12" key="1">
    <citation type="journal article" date="2019" name="Nat. Ecol. Evol.">
        <title>Megaphylogeny resolves global patterns of mushroom evolution.</title>
        <authorList>
            <person name="Varga T."/>
            <person name="Krizsan K."/>
            <person name="Foldi C."/>
            <person name="Dima B."/>
            <person name="Sanchez-Garcia M."/>
            <person name="Sanchez-Ramirez S."/>
            <person name="Szollosi G.J."/>
            <person name="Szarkandi J.G."/>
            <person name="Papp V."/>
            <person name="Albert L."/>
            <person name="Andreopoulos W."/>
            <person name="Angelini C."/>
            <person name="Antonin V."/>
            <person name="Barry K.W."/>
            <person name="Bougher N.L."/>
            <person name="Buchanan P."/>
            <person name="Buyck B."/>
            <person name="Bense V."/>
            <person name="Catcheside P."/>
            <person name="Chovatia M."/>
            <person name="Cooper J."/>
            <person name="Damon W."/>
            <person name="Desjardin D."/>
            <person name="Finy P."/>
            <person name="Geml J."/>
            <person name="Haridas S."/>
            <person name="Hughes K."/>
            <person name="Justo A."/>
            <person name="Karasinski D."/>
            <person name="Kautmanova I."/>
            <person name="Kiss B."/>
            <person name="Kocsube S."/>
            <person name="Kotiranta H."/>
            <person name="LaButti K.M."/>
            <person name="Lechner B.E."/>
            <person name="Liimatainen K."/>
            <person name="Lipzen A."/>
            <person name="Lukacs Z."/>
            <person name="Mihaltcheva S."/>
            <person name="Morgado L.N."/>
            <person name="Niskanen T."/>
            <person name="Noordeloos M.E."/>
            <person name="Ohm R.A."/>
            <person name="Ortiz-Santana B."/>
            <person name="Ovrebo C."/>
            <person name="Racz N."/>
            <person name="Riley R."/>
            <person name="Savchenko A."/>
            <person name="Shiryaev A."/>
            <person name="Soop K."/>
            <person name="Spirin V."/>
            <person name="Szebenyi C."/>
            <person name="Tomsovsky M."/>
            <person name="Tulloss R.E."/>
            <person name="Uehling J."/>
            <person name="Grigoriev I.V."/>
            <person name="Vagvolgyi C."/>
            <person name="Papp T."/>
            <person name="Martin F.M."/>
            <person name="Miettinen O."/>
            <person name="Hibbett D.S."/>
            <person name="Nagy L.G."/>
        </authorList>
    </citation>
    <scope>NUCLEOTIDE SEQUENCE [LARGE SCALE GENOMIC DNA]</scope>
    <source>
        <strain evidence="11 12">CBS 121175</strain>
    </source>
</reference>
<dbReference type="InterPro" id="IPR036390">
    <property type="entry name" value="WH_DNA-bd_sf"/>
</dbReference>
<organism evidence="11 12">
    <name type="scientific">Coprinopsis marcescibilis</name>
    <name type="common">Agaric fungus</name>
    <name type="synonym">Psathyrella marcescibilis</name>
    <dbReference type="NCBI Taxonomy" id="230819"/>
    <lineage>
        <taxon>Eukaryota</taxon>
        <taxon>Fungi</taxon>
        <taxon>Dikarya</taxon>
        <taxon>Basidiomycota</taxon>
        <taxon>Agaricomycotina</taxon>
        <taxon>Agaricomycetes</taxon>
        <taxon>Agaricomycetidae</taxon>
        <taxon>Agaricales</taxon>
        <taxon>Agaricineae</taxon>
        <taxon>Psathyrellaceae</taxon>
        <taxon>Coprinopsis</taxon>
    </lineage>
</organism>
<dbReference type="FunFam" id="1.10.10.10:FF:000027">
    <property type="entry name" value="Heat shock transcription factor 1"/>
    <property type="match status" value="1"/>
</dbReference>
<comment type="subcellular location">
    <subcellularLocation>
        <location evidence="1">Nucleus</location>
    </subcellularLocation>
</comment>
<feature type="region of interest" description="Disordered" evidence="9">
    <location>
        <begin position="633"/>
        <end position="697"/>
    </location>
</feature>
<dbReference type="GO" id="GO:0005634">
    <property type="term" value="C:nucleus"/>
    <property type="evidence" value="ECO:0007669"/>
    <property type="project" value="UniProtKB-SubCell"/>
</dbReference>
<dbReference type="PANTHER" id="PTHR10015:SF427">
    <property type="entry name" value="HEAT SHOCK FACTOR PROTEIN"/>
    <property type="match status" value="1"/>
</dbReference>
<dbReference type="PROSITE" id="PS00434">
    <property type="entry name" value="HSF_DOMAIN"/>
    <property type="match status" value="1"/>
</dbReference>
<dbReference type="InterPro" id="IPR036388">
    <property type="entry name" value="WH-like_DNA-bd_sf"/>
</dbReference>
<dbReference type="InterPro" id="IPR000232">
    <property type="entry name" value="HSF_DNA-bd"/>
</dbReference>
<feature type="region of interest" description="Disordered" evidence="9">
    <location>
        <begin position="279"/>
        <end position="344"/>
    </location>
</feature>
<keyword evidence="5" id="KW-0804">Transcription</keyword>
<dbReference type="PANTHER" id="PTHR10015">
    <property type="entry name" value="HEAT SHOCK TRANSCRIPTION FACTOR"/>
    <property type="match status" value="1"/>
</dbReference>
<feature type="region of interest" description="Disordered" evidence="9">
    <location>
        <begin position="367"/>
        <end position="401"/>
    </location>
</feature>
<feature type="compositionally biased region" description="Low complexity" evidence="9">
    <location>
        <begin position="293"/>
        <end position="308"/>
    </location>
</feature>
<evidence type="ECO:0000256" key="9">
    <source>
        <dbReference type="SAM" id="MobiDB-lite"/>
    </source>
</evidence>
<evidence type="ECO:0000256" key="4">
    <source>
        <dbReference type="ARBA" id="ARBA00023125"/>
    </source>
</evidence>
<gene>
    <name evidence="11" type="ORF">FA15DRAFT_621656</name>
</gene>
<evidence type="ECO:0000256" key="5">
    <source>
        <dbReference type="ARBA" id="ARBA00023163"/>
    </source>
</evidence>
<proteinExistence type="inferred from homology"/>
<keyword evidence="12" id="KW-1185">Reference proteome</keyword>
<dbReference type="Pfam" id="PF00447">
    <property type="entry name" value="HSF_DNA-bind"/>
    <property type="match status" value="1"/>
</dbReference>
<keyword evidence="4" id="KW-0238">DNA-binding</keyword>
<evidence type="ECO:0000259" key="10">
    <source>
        <dbReference type="PROSITE" id="PS00434"/>
    </source>
</evidence>
<feature type="domain" description="HSF-type DNA-binding" evidence="10">
    <location>
        <begin position="71"/>
        <end position="95"/>
    </location>
</feature>
<evidence type="ECO:0000256" key="8">
    <source>
        <dbReference type="RuleBase" id="RU004020"/>
    </source>
</evidence>
<keyword evidence="6" id="KW-0539">Nucleus</keyword>
<dbReference type="OrthoDB" id="60033at2759"/>
<feature type="compositionally biased region" description="Low complexity" evidence="9">
    <location>
        <begin position="489"/>
        <end position="515"/>
    </location>
</feature>
<accession>A0A5C3KQW5</accession>
<sequence>MASDQQMTVTRTAKALAPAIMSKTTRQVVPAFLQKLYEMVNDPKNSDLIRWSDAGDSFFVLDHERFAHDVLGRWFKHRNFSSFVRQLNMYGFHKIPHLQQGVLKSDTETEFWNFAHPNFHRGQPDLLCLIQRKKTSNQPATEDIEIGESTPQAAASNQSLDVQSVVQGIAAIKRHQTAISSELNELKRSNQLLWQDAMTARQKHQKQQDTINRIVKFLAGVFGTAVRTKDNPNEPVVVIPRRSGRLMIEDTDRDDKNIIELDDMLTDDMATPISITSLDDITTAPSPQPSAPSPQSTATPTLQAETPQPTAPQPQPSANEGERAVTPRQSPSTPNVDFDPRSTNFLNQLTPAQLQLLLNSLAANPLPDPNSIPASGPSELPNPTSAPSPSTPSTSHLTPYQPPMEYNFFPFPTTNTLDHNIPLYPGSPSPVPAEGLISFGLGDGFPQERAELQWQQTKDIDRDVNALNTSIQNLIQTFGLDPNLLAEAASHAPPAPSTSNHPSSSTLPSLAPTSSDIPNLDDHSTSSLLHDLGPLSSTADFDFDSFFQALPAAPEGADMDYGDLASSAFLDEVPSPANSVSPIQNLRHLSPEVTSSANTSPAALKNGLNVPPLLSSASVGTGAGGGGMEGILNFGTSVHDGPDSATLPPSSIGKKRKSDVSDLDIERMPQQFQSVTPAELPASSGSTSVKPKRRKEK</sequence>
<evidence type="ECO:0000313" key="11">
    <source>
        <dbReference type="EMBL" id="TFK22970.1"/>
    </source>
</evidence>
<evidence type="ECO:0000256" key="7">
    <source>
        <dbReference type="ARBA" id="ARBA00062171"/>
    </source>
</evidence>
<dbReference type="Gene3D" id="1.10.10.10">
    <property type="entry name" value="Winged helix-like DNA-binding domain superfamily/Winged helix DNA-binding domain"/>
    <property type="match status" value="1"/>
</dbReference>
<evidence type="ECO:0000256" key="3">
    <source>
        <dbReference type="ARBA" id="ARBA00023015"/>
    </source>
</evidence>
<feature type="region of interest" description="Disordered" evidence="9">
    <location>
        <begin position="489"/>
        <end position="522"/>
    </location>
</feature>
<feature type="compositionally biased region" description="Polar residues" evidence="9">
    <location>
        <begin position="327"/>
        <end position="344"/>
    </location>
</feature>
<dbReference type="AlphaFoldDB" id="A0A5C3KQW5"/>
<evidence type="ECO:0000256" key="1">
    <source>
        <dbReference type="ARBA" id="ARBA00004123"/>
    </source>
</evidence>
<dbReference type="GO" id="GO:0043565">
    <property type="term" value="F:sequence-specific DNA binding"/>
    <property type="evidence" value="ECO:0007669"/>
    <property type="project" value="InterPro"/>
</dbReference>
<dbReference type="STRING" id="230819.A0A5C3KQW5"/>
<dbReference type="SMART" id="SM00415">
    <property type="entry name" value="HSF"/>
    <property type="match status" value="1"/>
</dbReference>
<protein>
    <recommendedName>
        <fullName evidence="10">HSF-type DNA-binding domain-containing protein</fullName>
    </recommendedName>
</protein>
<dbReference type="PRINTS" id="PR00056">
    <property type="entry name" value="HSFDOMAIN"/>
</dbReference>
<dbReference type="EMBL" id="ML210228">
    <property type="protein sequence ID" value="TFK22970.1"/>
    <property type="molecule type" value="Genomic_DNA"/>
</dbReference>
<dbReference type="Proteomes" id="UP000307440">
    <property type="component" value="Unassembled WGS sequence"/>
</dbReference>
<dbReference type="GO" id="GO:0003700">
    <property type="term" value="F:DNA-binding transcription factor activity"/>
    <property type="evidence" value="ECO:0007669"/>
    <property type="project" value="InterPro"/>
</dbReference>
<evidence type="ECO:0000313" key="12">
    <source>
        <dbReference type="Proteomes" id="UP000307440"/>
    </source>
</evidence>
<dbReference type="SUPFAM" id="SSF46785">
    <property type="entry name" value="Winged helix' DNA-binding domain"/>
    <property type="match status" value="1"/>
</dbReference>